<dbReference type="SUPFAM" id="SSF51735">
    <property type="entry name" value="NAD(P)-binding Rossmann-fold domains"/>
    <property type="match status" value="1"/>
</dbReference>
<dbReference type="EMBL" id="JAGIQL010000068">
    <property type="protein sequence ID" value="MBP0459299.1"/>
    <property type="molecule type" value="Genomic_DNA"/>
</dbReference>
<feature type="domain" description="RCK N-terminal" evidence="1">
    <location>
        <begin position="2"/>
        <end position="115"/>
    </location>
</feature>
<organism evidence="2 3">
    <name type="scientific">Streptomyces montanisoli</name>
    <dbReference type="NCBI Taxonomy" id="2798581"/>
    <lineage>
        <taxon>Bacteria</taxon>
        <taxon>Bacillati</taxon>
        <taxon>Actinomycetota</taxon>
        <taxon>Actinomycetes</taxon>
        <taxon>Kitasatosporales</taxon>
        <taxon>Streptomycetaceae</taxon>
        <taxon>Streptomyces</taxon>
    </lineage>
</organism>
<dbReference type="InterPro" id="IPR003148">
    <property type="entry name" value="RCK_N"/>
</dbReference>
<name>A0A940MAH8_9ACTN</name>
<keyword evidence="3" id="KW-1185">Reference proteome</keyword>
<protein>
    <submittedName>
        <fullName evidence="2">NAD-binding protein</fullName>
    </submittedName>
</protein>
<proteinExistence type="predicted"/>
<dbReference type="RefSeq" id="WP_209341068.1">
    <property type="nucleotide sequence ID" value="NZ_JAGIQL010000068.1"/>
</dbReference>
<dbReference type="InterPro" id="IPR050721">
    <property type="entry name" value="Trk_Ktr_HKT_K-transport"/>
</dbReference>
<dbReference type="InterPro" id="IPR036291">
    <property type="entry name" value="NAD(P)-bd_dom_sf"/>
</dbReference>
<dbReference type="Pfam" id="PF02254">
    <property type="entry name" value="TrkA_N"/>
    <property type="match status" value="1"/>
</dbReference>
<sequence length="133" mass="14171">MIVCGDDGLARRLATELHVLYGENVVLVVPPAGTAEHPRTRFGARRAAGPRVIEAREPHDGTLIEAGLDDAAALALTYEDDEVNIRAALAARRANPRLRLVIRAYNRKLGEQLSALLDQAGAGGEGGELLAEL</sequence>
<evidence type="ECO:0000313" key="2">
    <source>
        <dbReference type="EMBL" id="MBP0459299.1"/>
    </source>
</evidence>
<comment type="caution">
    <text evidence="2">The sequence shown here is derived from an EMBL/GenBank/DDBJ whole genome shotgun (WGS) entry which is preliminary data.</text>
</comment>
<evidence type="ECO:0000259" key="1">
    <source>
        <dbReference type="Pfam" id="PF02254"/>
    </source>
</evidence>
<gene>
    <name evidence="2" type="ORF">JFN87_17565</name>
</gene>
<dbReference type="AlphaFoldDB" id="A0A940MAH8"/>
<evidence type="ECO:0000313" key="3">
    <source>
        <dbReference type="Proteomes" id="UP000670475"/>
    </source>
</evidence>
<dbReference type="Gene3D" id="3.40.50.720">
    <property type="entry name" value="NAD(P)-binding Rossmann-like Domain"/>
    <property type="match status" value="1"/>
</dbReference>
<dbReference type="PANTHER" id="PTHR43833">
    <property type="entry name" value="POTASSIUM CHANNEL PROTEIN 2-RELATED-RELATED"/>
    <property type="match status" value="1"/>
</dbReference>
<dbReference type="Proteomes" id="UP000670475">
    <property type="component" value="Unassembled WGS sequence"/>
</dbReference>
<dbReference type="PANTHER" id="PTHR43833:SF11">
    <property type="entry name" value="VOLTAGE-GATED POTASSIUM CHANNEL KCH"/>
    <property type="match status" value="1"/>
</dbReference>
<accession>A0A940MAH8</accession>
<reference evidence="2" key="1">
    <citation type="submission" date="2021-03" db="EMBL/GenBank/DDBJ databases">
        <title>Whole genome sequence of Streptomyces bomunensis MMS17-BM035.</title>
        <authorList>
            <person name="Lee J.H."/>
        </authorList>
    </citation>
    <scope>NUCLEOTIDE SEQUENCE</scope>
    <source>
        <strain evidence="2">MMS17-BM035</strain>
    </source>
</reference>
<feature type="non-terminal residue" evidence="2">
    <location>
        <position position="133"/>
    </location>
</feature>
<dbReference type="GO" id="GO:0006813">
    <property type="term" value="P:potassium ion transport"/>
    <property type="evidence" value="ECO:0007669"/>
    <property type="project" value="InterPro"/>
</dbReference>